<evidence type="ECO:0000256" key="2">
    <source>
        <dbReference type="ARBA" id="ARBA00022679"/>
    </source>
</evidence>
<organism evidence="5 6">
    <name type="scientific">Balnearium lithotrophicum</name>
    <dbReference type="NCBI Taxonomy" id="223788"/>
    <lineage>
        <taxon>Bacteria</taxon>
        <taxon>Pseudomonadati</taxon>
        <taxon>Aquificota</taxon>
        <taxon>Aquificia</taxon>
        <taxon>Desulfurobacteriales</taxon>
        <taxon>Desulfurobacteriaceae</taxon>
        <taxon>Balnearium</taxon>
    </lineage>
</organism>
<dbReference type="RefSeq" id="WP_142935763.1">
    <property type="nucleotide sequence ID" value="NZ_FXTM01000015.1"/>
</dbReference>
<dbReference type="GO" id="GO:0003841">
    <property type="term" value="F:1-acylglycerol-3-phosphate O-acyltransferase activity"/>
    <property type="evidence" value="ECO:0007669"/>
    <property type="project" value="TreeGrafter"/>
</dbReference>
<dbReference type="CDD" id="cd07989">
    <property type="entry name" value="LPLAT_AGPAT-like"/>
    <property type="match status" value="1"/>
</dbReference>
<evidence type="ECO:0000256" key="1">
    <source>
        <dbReference type="ARBA" id="ARBA00005189"/>
    </source>
</evidence>
<dbReference type="SMART" id="SM00563">
    <property type="entry name" value="PlsC"/>
    <property type="match status" value="1"/>
</dbReference>
<dbReference type="OrthoDB" id="9803035at2"/>
<evidence type="ECO:0000259" key="4">
    <source>
        <dbReference type="SMART" id="SM00563"/>
    </source>
</evidence>
<keyword evidence="3 5" id="KW-0012">Acyltransferase</keyword>
<protein>
    <submittedName>
        <fullName evidence="5">1-acyl-sn-glycerol-3-phosphate acyltransferase</fullName>
    </submittedName>
</protein>
<accession>A0A521CW88</accession>
<dbReference type="PANTHER" id="PTHR10434:SF11">
    <property type="entry name" value="1-ACYL-SN-GLYCEROL-3-PHOSPHATE ACYLTRANSFERASE"/>
    <property type="match status" value="1"/>
</dbReference>
<evidence type="ECO:0000256" key="3">
    <source>
        <dbReference type="ARBA" id="ARBA00023315"/>
    </source>
</evidence>
<dbReference type="PANTHER" id="PTHR10434">
    <property type="entry name" value="1-ACYL-SN-GLYCEROL-3-PHOSPHATE ACYLTRANSFERASE"/>
    <property type="match status" value="1"/>
</dbReference>
<dbReference type="Pfam" id="PF01553">
    <property type="entry name" value="Acyltransferase"/>
    <property type="match status" value="1"/>
</dbReference>
<keyword evidence="6" id="KW-1185">Reference proteome</keyword>
<dbReference type="Proteomes" id="UP000317315">
    <property type="component" value="Unassembled WGS sequence"/>
</dbReference>
<evidence type="ECO:0000313" key="5">
    <source>
        <dbReference type="EMBL" id="SMO63704.1"/>
    </source>
</evidence>
<gene>
    <name evidence="5" type="ORF">SAMN06269117_11566</name>
</gene>
<dbReference type="SUPFAM" id="SSF69593">
    <property type="entry name" value="Glycerol-3-phosphate (1)-acyltransferase"/>
    <property type="match status" value="1"/>
</dbReference>
<name>A0A521CW88_9BACT</name>
<dbReference type="AlphaFoldDB" id="A0A521CW88"/>
<dbReference type="GO" id="GO:0006654">
    <property type="term" value="P:phosphatidic acid biosynthetic process"/>
    <property type="evidence" value="ECO:0007669"/>
    <property type="project" value="TreeGrafter"/>
</dbReference>
<comment type="pathway">
    <text evidence="1">Lipid metabolism.</text>
</comment>
<sequence length="218" mass="24559">MEQLTKKYPWVKRKKAYWVWLHTVARLLGFLCRLRVIGRENIPDRGPVLLMANHRSYLDPPLVAYAVMKRPVFFMAKSELFEMPVLSTLIKHWGNAFPVKRGRADLTALKTALEVLGKGELVCIFPEGQRAPAGRFVRPKWGAGMVALKSGVPVVPCLIEGSEALIGKEKLIGGVPRVTIAFGKPFQLDLEDRKDNYQKAADFIMEKIKELKGEDKSS</sequence>
<keyword evidence="2 5" id="KW-0808">Transferase</keyword>
<evidence type="ECO:0000313" key="6">
    <source>
        <dbReference type="Proteomes" id="UP000317315"/>
    </source>
</evidence>
<proteinExistence type="predicted"/>
<reference evidence="5 6" key="1">
    <citation type="submission" date="2017-05" db="EMBL/GenBank/DDBJ databases">
        <authorList>
            <person name="Varghese N."/>
            <person name="Submissions S."/>
        </authorList>
    </citation>
    <scope>NUCLEOTIDE SEQUENCE [LARGE SCALE GENOMIC DNA]</scope>
    <source>
        <strain evidence="5 6">DSM 16304</strain>
    </source>
</reference>
<feature type="domain" description="Phospholipid/glycerol acyltransferase" evidence="4">
    <location>
        <begin position="48"/>
        <end position="162"/>
    </location>
</feature>
<dbReference type="InterPro" id="IPR002123">
    <property type="entry name" value="Plipid/glycerol_acylTrfase"/>
</dbReference>
<dbReference type="EMBL" id="FXTM01000015">
    <property type="protein sequence ID" value="SMO63704.1"/>
    <property type="molecule type" value="Genomic_DNA"/>
</dbReference>